<dbReference type="PANTHER" id="PTHR24067">
    <property type="entry name" value="UBIQUITIN-CONJUGATING ENZYME E2"/>
    <property type="match status" value="1"/>
</dbReference>
<dbReference type="PROSITE" id="PS50127">
    <property type="entry name" value="UBC_2"/>
    <property type="match status" value="2"/>
</dbReference>
<keyword evidence="1" id="KW-0833">Ubl conjugation pathway</keyword>
<keyword evidence="5" id="KW-1185">Reference proteome</keyword>
<dbReference type="Gene3D" id="3.10.110.10">
    <property type="entry name" value="Ubiquitin Conjugating Enzyme"/>
    <property type="match status" value="2"/>
</dbReference>
<reference evidence="4" key="1">
    <citation type="submission" date="2021-11" db="EMBL/GenBank/DDBJ databases">
        <authorList>
            <person name="Herlambang A."/>
            <person name="Guo Y."/>
            <person name="Takashima Y."/>
            <person name="Nishizawa T."/>
        </authorList>
    </citation>
    <scope>NUCLEOTIDE SEQUENCE</scope>
    <source>
        <strain evidence="4">E1425</strain>
    </source>
</reference>
<evidence type="ECO:0000313" key="4">
    <source>
        <dbReference type="EMBL" id="GJJ75626.1"/>
    </source>
</evidence>
<feature type="region of interest" description="Disordered" evidence="2">
    <location>
        <begin position="182"/>
        <end position="208"/>
    </location>
</feature>
<gene>
    <name evidence="4" type="ORF">EMPS_07984</name>
</gene>
<dbReference type="CDD" id="cd00195">
    <property type="entry name" value="UBCc_UEV"/>
    <property type="match status" value="1"/>
</dbReference>
<reference evidence="4" key="2">
    <citation type="journal article" date="2022" name="Microbiol. Resour. Announc.">
        <title>Whole-Genome Sequence of Entomortierella parvispora E1425, a Mucoromycotan Fungus Associated with Burkholderiaceae-Related Endosymbiotic Bacteria.</title>
        <authorList>
            <person name="Herlambang A."/>
            <person name="Guo Y."/>
            <person name="Takashima Y."/>
            <person name="Narisawa K."/>
            <person name="Ohta H."/>
            <person name="Nishizawa T."/>
        </authorList>
    </citation>
    <scope>NUCLEOTIDE SEQUENCE</scope>
    <source>
        <strain evidence="4">E1425</strain>
    </source>
</reference>
<proteinExistence type="predicted"/>
<evidence type="ECO:0000256" key="2">
    <source>
        <dbReference type="SAM" id="MobiDB-lite"/>
    </source>
</evidence>
<dbReference type="AlphaFoldDB" id="A0A9P3LYN0"/>
<organism evidence="4 5">
    <name type="scientific">Entomortierella parvispora</name>
    <dbReference type="NCBI Taxonomy" id="205924"/>
    <lineage>
        <taxon>Eukaryota</taxon>
        <taxon>Fungi</taxon>
        <taxon>Fungi incertae sedis</taxon>
        <taxon>Mucoromycota</taxon>
        <taxon>Mortierellomycotina</taxon>
        <taxon>Mortierellomycetes</taxon>
        <taxon>Mortierellales</taxon>
        <taxon>Mortierellaceae</taxon>
        <taxon>Entomortierella</taxon>
    </lineage>
</organism>
<evidence type="ECO:0000256" key="1">
    <source>
        <dbReference type="ARBA" id="ARBA00022786"/>
    </source>
</evidence>
<dbReference type="Proteomes" id="UP000827284">
    <property type="component" value="Unassembled WGS sequence"/>
</dbReference>
<dbReference type="CDD" id="cd23809">
    <property type="entry name" value="UBCc_UBE2Z"/>
    <property type="match status" value="1"/>
</dbReference>
<dbReference type="SMART" id="SM00212">
    <property type="entry name" value="UBCc"/>
    <property type="match status" value="2"/>
</dbReference>
<dbReference type="SUPFAM" id="SSF54495">
    <property type="entry name" value="UBC-like"/>
    <property type="match status" value="2"/>
</dbReference>
<name>A0A9P3LYN0_9FUNG</name>
<evidence type="ECO:0000259" key="3">
    <source>
        <dbReference type="PROSITE" id="PS50127"/>
    </source>
</evidence>
<dbReference type="InterPro" id="IPR016135">
    <property type="entry name" value="UBQ-conjugating_enzyme/RWD"/>
</dbReference>
<dbReference type="EMBL" id="BQFW01000011">
    <property type="protein sequence ID" value="GJJ75626.1"/>
    <property type="molecule type" value="Genomic_DNA"/>
</dbReference>
<dbReference type="Pfam" id="PF00179">
    <property type="entry name" value="UQ_con"/>
    <property type="match status" value="2"/>
</dbReference>
<comment type="caution">
    <text evidence="4">The sequence shown here is derived from an EMBL/GenBank/DDBJ whole genome shotgun (WGS) entry which is preliminary data.</text>
</comment>
<dbReference type="InterPro" id="IPR000608">
    <property type="entry name" value="UBC"/>
</dbReference>
<sequence length="484" mass="54666">MSNAVTLRLTKELSEATKNPDHQIFLKWDDSDIMNIKAMITGPPDTPYCLGQFEFSLQFPKDYPTNPPKVLALTTNMARTRFNPNIYASGKVCLSILGTWRGTAGEQWSSAHGITSILLSIQSLMSDKPYRNEPGHDLEKDEINKIEPYNRKIRHETIRISICDRLEGFLGINQPSFMFNGSSDATSSSSSSPPSPPNVTPAGNNALATPVGTPNSSAVFASGVQAKPPLVESIYSTCVTPSDEFSDLSKYLFMAYYDIYQNTVKTESATVSDGTPFYVAPFEFGGNKMEGTYRYATLAKRLEVIRQTIEKETQDWIKMSQQWIASSSRMSSNLARQFEQIREYYRENDTGGVEVQLVDNNPFVWTFTIFGKPMSNYDGGMFKIQMVFHDSFPDMRPRVKFCTPMYHVHVTPEGIPFYMVEKQEDVRTHIEAISNLVLEDEPSPNPSTHVNAQAAKLLFGTKDQRREYNRNARRCASRSVDYFE</sequence>
<evidence type="ECO:0000313" key="5">
    <source>
        <dbReference type="Proteomes" id="UP000827284"/>
    </source>
</evidence>
<dbReference type="InterPro" id="IPR050113">
    <property type="entry name" value="Ub_conjugating_enzyme"/>
</dbReference>
<accession>A0A9P3LYN0</accession>
<protein>
    <submittedName>
        <fullName evidence="4">Ubiquitin-conjugating enzyme E2 Z</fullName>
    </submittedName>
</protein>
<feature type="domain" description="UBC core" evidence="3">
    <location>
        <begin position="332"/>
        <end position="481"/>
    </location>
</feature>
<feature type="domain" description="UBC core" evidence="3">
    <location>
        <begin position="4"/>
        <end position="162"/>
    </location>
</feature>
<dbReference type="OrthoDB" id="1926878at2759"/>